<feature type="transmembrane region" description="Helical" evidence="6">
    <location>
        <begin position="125"/>
        <end position="146"/>
    </location>
</feature>
<keyword evidence="2" id="KW-1003">Cell membrane</keyword>
<dbReference type="GO" id="GO:0005886">
    <property type="term" value="C:plasma membrane"/>
    <property type="evidence" value="ECO:0007669"/>
    <property type="project" value="UniProtKB-SubCell"/>
</dbReference>
<name>A0A1H9ST43_9CORY</name>
<accession>A0A1H9ST43</accession>
<protein>
    <submittedName>
        <fullName evidence="7">Threonine/homoserine/homoserine lactone efflux protein</fullName>
    </submittedName>
</protein>
<feature type="transmembrane region" description="Helical" evidence="6">
    <location>
        <begin position="189"/>
        <end position="210"/>
    </location>
</feature>
<evidence type="ECO:0000313" key="7">
    <source>
        <dbReference type="EMBL" id="SER88182.1"/>
    </source>
</evidence>
<dbReference type="Pfam" id="PF01810">
    <property type="entry name" value="LysE"/>
    <property type="match status" value="1"/>
</dbReference>
<evidence type="ECO:0000256" key="5">
    <source>
        <dbReference type="ARBA" id="ARBA00023136"/>
    </source>
</evidence>
<sequence>MSVINPADLGAIIVVNLVGAASPGPDIILITRTATRSRRHALATVAGIQVGVLMWCTLTVLGAAALLTAFPWVLEFIQIIGGAWLMYLGASSVRGGLIERHNPPRDTSEAEARLGRLRHSFAKGLTTNLSNPKIVLFLAALVAPLLPPNPSWAVSMIVIVALWIPSMLLQAGLATLVSTHAVRNRLLRAGPYIDIAAGVFFVIAAVVLVWRGVAGLLN</sequence>
<comment type="subcellular location">
    <subcellularLocation>
        <location evidence="1">Cell membrane</location>
        <topology evidence="1">Multi-pass membrane protein</topology>
    </subcellularLocation>
</comment>
<reference evidence="8" key="1">
    <citation type="submission" date="2016-10" db="EMBL/GenBank/DDBJ databases">
        <authorList>
            <person name="Varghese N."/>
            <person name="Submissions S."/>
        </authorList>
    </citation>
    <scope>NUCLEOTIDE SEQUENCE [LARGE SCALE GENOMIC DNA]</scope>
    <source>
        <strain evidence="8">DSM 20524</strain>
    </source>
</reference>
<feature type="transmembrane region" description="Helical" evidence="6">
    <location>
        <begin position="72"/>
        <end position="90"/>
    </location>
</feature>
<organism evidence="7 8">
    <name type="scientific">Corynebacterium cystitidis DSM 20524</name>
    <dbReference type="NCBI Taxonomy" id="1121357"/>
    <lineage>
        <taxon>Bacteria</taxon>
        <taxon>Bacillati</taxon>
        <taxon>Actinomycetota</taxon>
        <taxon>Actinomycetes</taxon>
        <taxon>Mycobacteriales</taxon>
        <taxon>Corynebacteriaceae</taxon>
        <taxon>Corynebacterium</taxon>
    </lineage>
</organism>
<feature type="transmembrane region" description="Helical" evidence="6">
    <location>
        <begin position="12"/>
        <end position="30"/>
    </location>
</feature>
<proteinExistence type="predicted"/>
<keyword evidence="8" id="KW-1185">Reference proteome</keyword>
<dbReference type="InterPro" id="IPR001123">
    <property type="entry name" value="LeuE-type"/>
</dbReference>
<dbReference type="AlphaFoldDB" id="A0A1H9ST43"/>
<evidence type="ECO:0000256" key="3">
    <source>
        <dbReference type="ARBA" id="ARBA00022692"/>
    </source>
</evidence>
<dbReference type="EMBL" id="FOGQ01000004">
    <property type="protein sequence ID" value="SER88182.1"/>
    <property type="molecule type" value="Genomic_DNA"/>
</dbReference>
<gene>
    <name evidence="7" type="ORF">SAMN05661109_01263</name>
</gene>
<evidence type="ECO:0000256" key="1">
    <source>
        <dbReference type="ARBA" id="ARBA00004651"/>
    </source>
</evidence>
<evidence type="ECO:0000256" key="4">
    <source>
        <dbReference type="ARBA" id="ARBA00022989"/>
    </source>
</evidence>
<evidence type="ECO:0000256" key="6">
    <source>
        <dbReference type="SAM" id="Phobius"/>
    </source>
</evidence>
<keyword evidence="5 6" id="KW-0472">Membrane</keyword>
<feature type="transmembrane region" description="Helical" evidence="6">
    <location>
        <begin position="152"/>
        <end position="177"/>
    </location>
</feature>
<dbReference type="PANTHER" id="PTHR30086">
    <property type="entry name" value="ARGININE EXPORTER PROTEIN ARGO"/>
    <property type="match status" value="1"/>
</dbReference>
<dbReference type="Proteomes" id="UP000198929">
    <property type="component" value="Unassembled WGS sequence"/>
</dbReference>
<dbReference type="STRING" id="1121357.SAMN05661109_01263"/>
<keyword evidence="3 6" id="KW-0812">Transmembrane</keyword>
<dbReference type="GO" id="GO:0015171">
    <property type="term" value="F:amino acid transmembrane transporter activity"/>
    <property type="evidence" value="ECO:0007669"/>
    <property type="project" value="TreeGrafter"/>
</dbReference>
<dbReference type="PANTHER" id="PTHR30086:SF17">
    <property type="entry name" value="LYSE FAMILY TRANSLOCATOR"/>
    <property type="match status" value="1"/>
</dbReference>
<evidence type="ECO:0000256" key="2">
    <source>
        <dbReference type="ARBA" id="ARBA00022475"/>
    </source>
</evidence>
<keyword evidence="4 6" id="KW-1133">Transmembrane helix</keyword>
<evidence type="ECO:0000313" key="8">
    <source>
        <dbReference type="Proteomes" id="UP000198929"/>
    </source>
</evidence>
<feature type="transmembrane region" description="Helical" evidence="6">
    <location>
        <begin position="42"/>
        <end position="66"/>
    </location>
</feature>